<proteinExistence type="predicted"/>
<dbReference type="RefSeq" id="WP_008595163.1">
    <property type="nucleotide sequence ID" value="NZ_AMRM01000005.1"/>
</dbReference>
<gene>
    <name evidence="1" type="ORF">NA2_05603</name>
</gene>
<dbReference type="STRING" id="391937.NA2_05603"/>
<evidence type="ECO:0008006" key="3">
    <source>
        <dbReference type="Google" id="ProtNLM"/>
    </source>
</evidence>
<reference evidence="1 2" key="1">
    <citation type="journal article" date="2012" name="J. Bacteriol.">
        <title>Genome Sequence of Nitratireductor pacificus Type Strain pht-3B.</title>
        <authorList>
            <person name="Lai Q."/>
            <person name="Li G."/>
            <person name="Shao Z."/>
        </authorList>
    </citation>
    <scope>NUCLEOTIDE SEQUENCE [LARGE SCALE GENOMIC DNA]</scope>
    <source>
        <strain evidence="2">pht-3B</strain>
    </source>
</reference>
<dbReference type="PATRIC" id="fig|391937.3.peg.1152"/>
<evidence type="ECO:0000313" key="2">
    <source>
        <dbReference type="Proteomes" id="UP000006786"/>
    </source>
</evidence>
<organism evidence="1 2">
    <name type="scientific">Nitratireductor pacificus pht-3B</name>
    <dbReference type="NCBI Taxonomy" id="391937"/>
    <lineage>
        <taxon>Bacteria</taxon>
        <taxon>Pseudomonadati</taxon>
        <taxon>Pseudomonadota</taxon>
        <taxon>Alphaproteobacteria</taxon>
        <taxon>Hyphomicrobiales</taxon>
        <taxon>Phyllobacteriaceae</taxon>
        <taxon>Nitratireductor</taxon>
    </lineage>
</organism>
<dbReference type="Proteomes" id="UP000006786">
    <property type="component" value="Unassembled WGS sequence"/>
</dbReference>
<dbReference type="Pfam" id="PF07372">
    <property type="entry name" value="DUF1491"/>
    <property type="match status" value="1"/>
</dbReference>
<keyword evidence="2" id="KW-1185">Reference proteome</keyword>
<dbReference type="InterPro" id="IPR009964">
    <property type="entry name" value="DUF1491"/>
</dbReference>
<dbReference type="EMBL" id="AMRM01000005">
    <property type="protein sequence ID" value="EKF19791.1"/>
    <property type="molecule type" value="Genomic_DNA"/>
</dbReference>
<name>K2MCB2_9HYPH</name>
<evidence type="ECO:0000313" key="1">
    <source>
        <dbReference type="EMBL" id="EKF19791.1"/>
    </source>
</evidence>
<dbReference type="eggNOG" id="COG5447">
    <property type="taxonomic scope" value="Bacteria"/>
</dbReference>
<comment type="caution">
    <text evidence="1">The sequence shown here is derived from an EMBL/GenBank/DDBJ whole genome shotgun (WGS) entry which is preliminary data.</text>
</comment>
<dbReference type="AlphaFoldDB" id="K2MCB2"/>
<dbReference type="Gene3D" id="3.40.1530.20">
    <property type="entry name" value="Protein of unknown function (DUF1491)"/>
    <property type="match status" value="1"/>
</dbReference>
<sequence>MRLTSEFWVSALTKRIFAEGGFAAVGQRGAREAGSIFIVVRDRMGRQALYGPAMQASYAETRPAGRQFTLIVVDEGQEIEQRLDKERRFDPDFWVVEIELNDIGQAGGYFDVAAE</sequence>
<protein>
    <recommendedName>
        <fullName evidence="3">DUF1491 family protein</fullName>
    </recommendedName>
</protein>
<dbReference type="OrthoDB" id="9809136at2"/>
<accession>K2MCB2</accession>